<evidence type="ECO:0000313" key="2">
    <source>
        <dbReference type="Proteomes" id="UP001172680"/>
    </source>
</evidence>
<proteinExistence type="predicted"/>
<name>A0ACC2Z8L7_9PEZI</name>
<organism evidence="1 2">
    <name type="scientific">Coniosporium tulheliwenetii</name>
    <dbReference type="NCBI Taxonomy" id="3383036"/>
    <lineage>
        <taxon>Eukaryota</taxon>
        <taxon>Fungi</taxon>
        <taxon>Dikarya</taxon>
        <taxon>Ascomycota</taxon>
        <taxon>Pezizomycotina</taxon>
        <taxon>Dothideomycetes</taxon>
        <taxon>Dothideomycetes incertae sedis</taxon>
        <taxon>Coniosporium</taxon>
    </lineage>
</organism>
<sequence>MLSVIPSSVLLPQAPAGLFTKTSTAVHIEEIVTEPQTVDELMRSRVESDPDLPIVSYPSSGLNYVDYTPKQLDRFAFRVAKKYASRIPSRRDSTEKPTVVGLLGHSDLNYLVTLLALTKLGHTVLFLSTRISKEAYASLLQTTGSRHLIVGDAFFEVGAALQREMSLHVSGIATQETYEYPILDEVDTRMTTQLDSSRESTYIAWIIHSSGSTGLPKPIYQTQKAALNNYASNMNMRGFLTLPLFHAHGVSSLFRAVHSKKQIHLYNATLPMTKQYLMDIIQSHLFEIFYGVPYALKLLAESEEGIRLLSRFQVVMFGGSACPDSLGDKLVEGGVNLVSHYGTTETGQLMTSFRPAGDKAWDYVRPSAAVKPYLRFEERGPGMYELICLDGWPSKVTSNRPDGSYATKDLFTKHPTLEAYKYFARLDDTLVLNNGEKANPLPLEGAVRQNRLVAEAVVFGAGKSNLGLALIKSQECIGMSDNDILDEVFESVERVQSAMPAYARVSKDMVFMLDADTPFPRTDKGTVIRQAFYKKFKDEIEALYEEKMEGSLELSEPELCLFLRRALQDIMMDTPTLADDQDFFAFGMDSLQATRLRSVIVKNISTNGVKLPINVAFDYPCIGALAHYLHATRCGGSEARTVSKEQEMQNLIEEYGQFQQHIPQPRSAQGQCIVLTGVTGSLGAHIAAQLASRPDVNKLYCLVRASSFRNAHDRVIQSMQQRQVYETLPVPHREKILALPADLSKPDLGLETEVLHHVQSEVTSVIHSAWSVNFNLQLSSFVKDCIAGAKNLLNLCLQAHGPSPASFNFCSSVSTVANTAGTQVAESLAELSAAQKMGYAQSKMVTEHLCDLAAKQTGMAARVLRIGQIIGDTQHGIWNAKEAIPMMLQTAITTRALPALDENLCWLPVDVVAGTVVDIAMSEAPARVFNVVNPHTLHWTKELLPAIRDFGIEFSEVGKREWVQRLRSSNPDPVVNPPIRLVEFFAGKFDNDSKRKAMDWQTEAAVQWSETLRTTGELQLLSLMDGLKVATLNIPGAGESDSRQFVRKLKWMLITLVFPEVIAWIALEEFWMARESHKAMTQLGGQWTMVHGYFANMGGFVLESPGQDPLPLSAAALEVLVEEGLIDVPDITEGEIKDRSKIDIFARLFTVLQVSWMVVQCIARYPIGLSVTPLEFITALFIGISSFTYIFERAKPKDVSMPVIIRCSSRLDDDLIDRLSGKYKRVYGDKRADATNIKRIPFSATLTNNDGIPVPKYVTDLRYVIGFAAGFYNSAHFFVRRKLFTPEVWLAWNVSCEVLGAVSFVSMILLVSQKCLPQWFKVFAWVVMGILYSLSRIASSVLGVVCFWTSLPVAAYYEVNWTTFIPHF</sequence>
<dbReference type="Proteomes" id="UP001172680">
    <property type="component" value="Unassembled WGS sequence"/>
</dbReference>
<protein>
    <submittedName>
        <fullName evidence="1">Uncharacterized protein</fullName>
    </submittedName>
</protein>
<reference evidence="1" key="1">
    <citation type="submission" date="2022-10" db="EMBL/GenBank/DDBJ databases">
        <title>Culturing micro-colonial fungi from biological soil crusts in the Mojave desert and describing Neophaeococcomyces mojavensis, and introducing the new genera and species Taxawa tesnikishii.</title>
        <authorList>
            <person name="Kurbessoian T."/>
            <person name="Stajich J.E."/>
        </authorList>
    </citation>
    <scope>NUCLEOTIDE SEQUENCE</scope>
    <source>
        <strain evidence="1">JES_115</strain>
    </source>
</reference>
<evidence type="ECO:0000313" key="1">
    <source>
        <dbReference type="EMBL" id="KAJ9643996.1"/>
    </source>
</evidence>
<comment type="caution">
    <text evidence="1">The sequence shown here is derived from an EMBL/GenBank/DDBJ whole genome shotgun (WGS) entry which is preliminary data.</text>
</comment>
<accession>A0ACC2Z8L7</accession>
<keyword evidence="2" id="KW-1185">Reference proteome</keyword>
<gene>
    <name evidence="1" type="ORF">H2199_003862</name>
</gene>
<dbReference type="EMBL" id="JAPDRP010000010">
    <property type="protein sequence ID" value="KAJ9643996.1"/>
    <property type="molecule type" value="Genomic_DNA"/>
</dbReference>